<evidence type="ECO:0000313" key="3">
    <source>
        <dbReference type="EMBL" id="KAF3587437.1"/>
    </source>
</evidence>
<accession>A0A8S9S2T7</accession>
<evidence type="ECO:0000313" key="4">
    <source>
        <dbReference type="Proteomes" id="UP000712600"/>
    </source>
</evidence>
<dbReference type="AlphaFoldDB" id="A0A8S9S2T7"/>
<evidence type="ECO:0000256" key="1">
    <source>
        <dbReference type="ARBA" id="ARBA00022741"/>
    </source>
</evidence>
<keyword evidence="2" id="KW-0067">ATP-binding</keyword>
<dbReference type="GO" id="GO:0008353">
    <property type="term" value="F:RNA polymerase II CTD heptapeptide repeat kinase activity"/>
    <property type="evidence" value="ECO:0007669"/>
    <property type="project" value="TreeGrafter"/>
</dbReference>
<evidence type="ECO:0000256" key="2">
    <source>
        <dbReference type="ARBA" id="ARBA00022840"/>
    </source>
</evidence>
<comment type="caution">
    <text evidence="3">The sequence shown here is derived from an EMBL/GenBank/DDBJ whole genome shotgun (WGS) entry which is preliminary data.</text>
</comment>
<proteinExistence type="predicted"/>
<reference evidence="3" key="1">
    <citation type="submission" date="2019-12" db="EMBL/GenBank/DDBJ databases">
        <title>Genome sequencing and annotation of Brassica cretica.</title>
        <authorList>
            <person name="Studholme D.J."/>
            <person name="Sarris P."/>
        </authorList>
    </citation>
    <scope>NUCLEOTIDE SEQUENCE</scope>
    <source>
        <strain evidence="3">PFS-109/04</strain>
        <tissue evidence="3">Leaf</tissue>
    </source>
</reference>
<dbReference type="EMBL" id="QGKX02000088">
    <property type="protein sequence ID" value="KAF3587437.1"/>
    <property type="molecule type" value="Genomic_DNA"/>
</dbReference>
<sequence length="136" mass="15511">MDVTSSTASHVARAILAVLDYSSTPEILAELLSGRPIMAGRNEVDQIHRIYKLCGSPSEEYWRKIRLPSNHMAKPQHKRRVREAFKDFSPEALSLVDRLLALDPLERLTATDALMSDKDRVYPQAHQKLEKMEVNQ</sequence>
<dbReference type="Proteomes" id="UP000712600">
    <property type="component" value="Unassembled WGS sequence"/>
</dbReference>
<name>A0A8S9S2T7_BRACR</name>
<dbReference type="GO" id="GO:0000307">
    <property type="term" value="C:cyclin-dependent protein kinase holoenzyme complex"/>
    <property type="evidence" value="ECO:0007669"/>
    <property type="project" value="TreeGrafter"/>
</dbReference>
<dbReference type="PANTHER" id="PTHR24056:SF492">
    <property type="entry name" value="PROTEIN KINASE DOMAIN-CONTAINING PROTEIN"/>
    <property type="match status" value="1"/>
</dbReference>
<organism evidence="3 4">
    <name type="scientific">Brassica cretica</name>
    <name type="common">Mustard</name>
    <dbReference type="NCBI Taxonomy" id="69181"/>
    <lineage>
        <taxon>Eukaryota</taxon>
        <taxon>Viridiplantae</taxon>
        <taxon>Streptophyta</taxon>
        <taxon>Embryophyta</taxon>
        <taxon>Tracheophyta</taxon>
        <taxon>Spermatophyta</taxon>
        <taxon>Magnoliopsida</taxon>
        <taxon>eudicotyledons</taxon>
        <taxon>Gunneridae</taxon>
        <taxon>Pentapetalae</taxon>
        <taxon>rosids</taxon>
        <taxon>malvids</taxon>
        <taxon>Brassicales</taxon>
        <taxon>Brassicaceae</taxon>
        <taxon>Brassiceae</taxon>
        <taxon>Brassica</taxon>
    </lineage>
</organism>
<dbReference type="InterPro" id="IPR050108">
    <property type="entry name" value="CDK"/>
</dbReference>
<dbReference type="GO" id="GO:0005524">
    <property type="term" value="F:ATP binding"/>
    <property type="evidence" value="ECO:0007669"/>
    <property type="project" value="UniProtKB-KW"/>
</dbReference>
<dbReference type="InterPro" id="IPR011009">
    <property type="entry name" value="Kinase-like_dom_sf"/>
</dbReference>
<dbReference type="GO" id="GO:0005634">
    <property type="term" value="C:nucleus"/>
    <property type="evidence" value="ECO:0007669"/>
    <property type="project" value="TreeGrafter"/>
</dbReference>
<dbReference type="GO" id="GO:0032968">
    <property type="term" value="P:positive regulation of transcription elongation by RNA polymerase II"/>
    <property type="evidence" value="ECO:0007669"/>
    <property type="project" value="TreeGrafter"/>
</dbReference>
<gene>
    <name evidence="3" type="ORF">F2Q69_00032380</name>
</gene>
<dbReference type="PANTHER" id="PTHR24056">
    <property type="entry name" value="CELL DIVISION PROTEIN KINASE"/>
    <property type="match status" value="1"/>
</dbReference>
<dbReference type="SUPFAM" id="SSF56112">
    <property type="entry name" value="Protein kinase-like (PK-like)"/>
    <property type="match status" value="1"/>
</dbReference>
<evidence type="ECO:0008006" key="5">
    <source>
        <dbReference type="Google" id="ProtNLM"/>
    </source>
</evidence>
<protein>
    <recommendedName>
        <fullName evidence="5">Protein kinase domain-containing protein</fullName>
    </recommendedName>
</protein>
<keyword evidence="1" id="KW-0547">Nucleotide-binding</keyword>
<dbReference type="Gene3D" id="1.10.510.10">
    <property type="entry name" value="Transferase(Phosphotransferase) domain 1"/>
    <property type="match status" value="1"/>
</dbReference>